<evidence type="ECO:0000256" key="12">
    <source>
        <dbReference type="PIRSR" id="PIRSR601382-2"/>
    </source>
</evidence>
<evidence type="ECO:0000256" key="6">
    <source>
        <dbReference type="ARBA" id="ARBA00023157"/>
    </source>
</evidence>
<evidence type="ECO:0000256" key="11">
    <source>
        <dbReference type="PIRSR" id="PIRSR601382-1"/>
    </source>
</evidence>
<dbReference type="HOGENOM" id="CLU_003818_0_2_1"/>
<dbReference type="Gene3D" id="1.50.10.10">
    <property type="match status" value="1"/>
</dbReference>
<feature type="active site" description="Proton donor" evidence="11">
    <location>
        <position position="343"/>
    </location>
</feature>
<dbReference type="OMA" id="GSMISAH"/>
<evidence type="ECO:0000256" key="9">
    <source>
        <dbReference type="ARBA" id="ARBA00047669"/>
    </source>
</evidence>
<dbReference type="FunFam" id="1.50.10.10:FF:000047">
    <property type="entry name" value="Mannosyl-oligosaccharide alpha-1,2-mannosidase"/>
    <property type="match status" value="1"/>
</dbReference>
<dbReference type="PRINTS" id="PR00747">
    <property type="entry name" value="GLYHDRLASE47"/>
</dbReference>
<dbReference type="PANTHER" id="PTHR11742:SF101">
    <property type="entry name" value="MANNOSYL-OLIGOSACCHARIDE ALPHA-1,2-MANNOSIDASE 1B"/>
    <property type="match status" value="1"/>
</dbReference>
<comment type="catalytic activity">
    <reaction evidence="9">
        <text>N(4)-(alpha-D-Man-(1-&gt;2)-alpha-D-Man-(1-&gt;2)-alpha-D-Man-(1-&gt;3)-[alpha-D-Man-(1-&gt;3)-[alpha-D-Man-(1-&gt;2)-alpha-D-Man-(1-&gt;6)]-alpha-D-Man-(1-&gt;6)]-beta-D-Man-(1-&gt;4)-beta-D-GlcNAc-(1-&gt;4)-beta-D-GlcNAc)-L-asparaginyl-[protein] (N-glucan mannose isomer 8A1,2,3B1,3) + 3 H2O = N(4)-(alpha-D-Man-(1-&gt;3)-[alpha-D-Man-(1-&gt;3)-[alpha-D-Man-(1-&gt;6)]-alpha-D-Man-(1-&gt;6)]-beta-D-Man-(1-&gt;4)-beta-D-GlcNAc-(1-&gt;4)-beta-D-GlcNAc)-L-asparaginyl-[protein] (N-glucan mannose isomer 5A1,2) + 3 beta-D-mannose</text>
        <dbReference type="Rhea" id="RHEA:56028"/>
        <dbReference type="Rhea" id="RHEA-COMP:14358"/>
        <dbReference type="Rhea" id="RHEA-COMP:14367"/>
        <dbReference type="ChEBI" id="CHEBI:15377"/>
        <dbReference type="ChEBI" id="CHEBI:28563"/>
        <dbReference type="ChEBI" id="CHEBI:59087"/>
        <dbReference type="ChEBI" id="CHEBI:60628"/>
        <dbReference type="EC" id="3.2.1.113"/>
    </reaction>
</comment>
<evidence type="ECO:0000256" key="13">
    <source>
        <dbReference type="RuleBase" id="RU361193"/>
    </source>
</evidence>
<dbReference type="KEGG" id="bcom:BAUCODRAFT_235769"/>
<dbReference type="InterPro" id="IPR001382">
    <property type="entry name" value="Glyco_hydro_47"/>
</dbReference>
<dbReference type="EMBL" id="KB445560">
    <property type="protein sequence ID" value="EMC93303.1"/>
    <property type="molecule type" value="Genomic_DNA"/>
</dbReference>
<protein>
    <recommendedName>
        <fullName evidence="13">alpha-1,2-Mannosidase</fullName>
        <ecNumber evidence="13">3.2.1.-</ecNumber>
    </recommendedName>
</protein>
<keyword evidence="4" id="KW-0732">Signal</keyword>
<dbReference type="GeneID" id="19110054"/>
<feature type="binding site" evidence="12">
    <location>
        <position position="478"/>
    </location>
    <ligand>
        <name>Ca(2+)</name>
        <dbReference type="ChEBI" id="CHEBI:29108"/>
    </ligand>
</feature>
<evidence type="ECO:0000313" key="14">
    <source>
        <dbReference type="EMBL" id="EMC93303.1"/>
    </source>
</evidence>
<dbReference type="AlphaFoldDB" id="M2MPA6"/>
<dbReference type="OrthoDB" id="8118055at2759"/>
<evidence type="ECO:0000256" key="4">
    <source>
        <dbReference type="ARBA" id="ARBA00022729"/>
    </source>
</evidence>
<dbReference type="UniPathway" id="UPA00378"/>
<evidence type="ECO:0000256" key="5">
    <source>
        <dbReference type="ARBA" id="ARBA00022801"/>
    </source>
</evidence>
<evidence type="ECO:0000256" key="8">
    <source>
        <dbReference type="ARBA" id="ARBA00023295"/>
    </source>
</evidence>
<dbReference type="eggNOG" id="KOG2204">
    <property type="taxonomic scope" value="Eukaryota"/>
</dbReference>
<comment type="cofactor">
    <cofactor evidence="1 12">
        <name>Ca(2+)</name>
        <dbReference type="ChEBI" id="CHEBI:29108"/>
    </cofactor>
</comment>
<dbReference type="InterPro" id="IPR036026">
    <property type="entry name" value="Seven-hairpin_glycosidases"/>
</dbReference>
<dbReference type="GO" id="GO:0005509">
    <property type="term" value="F:calcium ion binding"/>
    <property type="evidence" value="ECO:0007669"/>
    <property type="project" value="InterPro"/>
</dbReference>
<dbReference type="GO" id="GO:0004571">
    <property type="term" value="F:mannosyl-oligosaccharide 1,2-alpha-mannosidase activity"/>
    <property type="evidence" value="ECO:0007669"/>
    <property type="project" value="UniProtKB-EC"/>
</dbReference>
<comment type="similarity">
    <text evidence="3 13">Belongs to the glycosyl hydrolase 47 family.</text>
</comment>
<keyword evidence="8 13" id="KW-0326">Glycosidase</keyword>
<dbReference type="InterPro" id="IPR012341">
    <property type="entry name" value="6hp_glycosidase-like_sf"/>
</dbReference>
<evidence type="ECO:0000256" key="10">
    <source>
        <dbReference type="ARBA" id="ARBA00048605"/>
    </source>
</evidence>
<dbReference type="SUPFAM" id="SSF48225">
    <property type="entry name" value="Seven-hairpin glycosidases"/>
    <property type="match status" value="1"/>
</dbReference>
<dbReference type="GO" id="GO:0005783">
    <property type="term" value="C:endoplasmic reticulum"/>
    <property type="evidence" value="ECO:0007669"/>
    <property type="project" value="TreeGrafter"/>
</dbReference>
<keyword evidence="7" id="KW-0325">Glycoprotein</keyword>
<feature type="active site" description="Proton donor" evidence="11">
    <location>
        <position position="90"/>
    </location>
</feature>
<organism evidence="14 15">
    <name type="scientific">Baudoinia panamericana (strain UAMH 10762)</name>
    <name type="common">Angels' share fungus</name>
    <name type="synonym">Baudoinia compniacensis (strain UAMH 10762)</name>
    <dbReference type="NCBI Taxonomy" id="717646"/>
    <lineage>
        <taxon>Eukaryota</taxon>
        <taxon>Fungi</taxon>
        <taxon>Dikarya</taxon>
        <taxon>Ascomycota</taxon>
        <taxon>Pezizomycotina</taxon>
        <taxon>Dothideomycetes</taxon>
        <taxon>Dothideomycetidae</taxon>
        <taxon>Mycosphaerellales</taxon>
        <taxon>Teratosphaeriaceae</taxon>
        <taxon>Baudoinia</taxon>
    </lineage>
</organism>
<reference evidence="14 15" key="1">
    <citation type="journal article" date="2012" name="PLoS Pathog.">
        <title>Diverse lifestyles and strategies of plant pathogenesis encoded in the genomes of eighteen Dothideomycetes fungi.</title>
        <authorList>
            <person name="Ohm R.A."/>
            <person name="Feau N."/>
            <person name="Henrissat B."/>
            <person name="Schoch C.L."/>
            <person name="Horwitz B.A."/>
            <person name="Barry K.W."/>
            <person name="Condon B.J."/>
            <person name="Copeland A.C."/>
            <person name="Dhillon B."/>
            <person name="Glaser F."/>
            <person name="Hesse C.N."/>
            <person name="Kosti I."/>
            <person name="LaButti K."/>
            <person name="Lindquist E.A."/>
            <person name="Lucas S."/>
            <person name="Salamov A.A."/>
            <person name="Bradshaw R.E."/>
            <person name="Ciuffetti L."/>
            <person name="Hamelin R.C."/>
            <person name="Kema G.H.J."/>
            <person name="Lawrence C."/>
            <person name="Scott J.A."/>
            <person name="Spatafora J.W."/>
            <person name="Turgeon B.G."/>
            <person name="de Wit P.J.G.M."/>
            <person name="Zhong S."/>
            <person name="Goodwin S.B."/>
            <person name="Grigoriev I.V."/>
        </authorList>
    </citation>
    <scope>NUCLEOTIDE SEQUENCE [LARGE SCALE GENOMIC DNA]</scope>
    <source>
        <strain evidence="14 15">UAMH 10762</strain>
    </source>
</reference>
<proteinExistence type="inferred from homology"/>
<dbReference type="PANTHER" id="PTHR11742">
    <property type="entry name" value="MANNOSYL-OLIGOSACCHARIDE ALPHA-1,2-MANNOSIDASE-RELATED"/>
    <property type="match status" value="1"/>
</dbReference>
<dbReference type="Proteomes" id="UP000011761">
    <property type="component" value="Unassembled WGS sequence"/>
</dbReference>
<dbReference type="GO" id="GO:0005975">
    <property type="term" value="P:carbohydrate metabolic process"/>
    <property type="evidence" value="ECO:0007669"/>
    <property type="project" value="InterPro"/>
</dbReference>
<comment type="pathway">
    <text evidence="2">Protein modification; protein glycosylation.</text>
</comment>
<feature type="active site" evidence="11">
    <location>
        <position position="382"/>
    </location>
</feature>
<comment type="catalytic activity">
    <reaction evidence="10">
        <text>N(4)-(alpha-D-Man-(1-&gt;2)-alpha-D-Man-(1-&gt;2)-alpha-D-Man-(1-&gt;3)-[alpha-D-Man-(1-&gt;2)-alpha-D-Man-(1-&gt;3)-[alpha-D-Man-(1-&gt;2)-alpha-D-Man-(1-&gt;6)]-alpha-D-Man-(1-&gt;6)]-beta-D-Man-(1-&gt;4)-beta-D-GlcNAc-(1-&gt;4)-beta-D-GlcNAc)-L-asparaginyl-[protein] (N-glucan mannose isomer 9A1,2,3B1,2,3) + 4 H2O = N(4)-(alpha-D-Man-(1-&gt;3)-[alpha-D-Man-(1-&gt;3)-[alpha-D-Man-(1-&gt;6)]-alpha-D-Man-(1-&gt;6)]-beta-D-Man-(1-&gt;4)-beta-D-GlcNAc-(1-&gt;4)-beta-D-GlcNAc)-L-asparaginyl-[protein] (N-glucan mannose isomer 5A1,2) + 4 beta-D-mannose</text>
        <dbReference type="Rhea" id="RHEA:56008"/>
        <dbReference type="Rhea" id="RHEA-COMP:14356"/>
        <dbReference type="Rhea" id="RHEA-COMP:14367"/>
        <dbReference type="ChEBI" id="CHEBI:15377"/>
        <dbReference type="ChEBI" id="CHEBI:28563"/>
        <dbReference type="ChEBI" id="CHEBI:59087"/>
        <dbReference type="ChEBI" id="CHEBI:139493"/>
        <dbReference type="EC" id="3.2.1.113"/>
    </reaction>
</comment>
<keyword evidence="12" id="KW-0106">Calcium</keyword>
<sequence length="490" mass="55379">MVLKVRREEVKKAFRHAWTGYATYCMGNDTLHPVTNTCDDDFAGWGATAIDALSTAIMFEEETVVRQILQFIATVDFTRPTNGMRIQLFELTIRHLGSMISAHDLLSGPFRHIAEDQSLRDGLYRQMVNLGNALDCGFNTPSGIPRNWIDPAICKTDDGLSNAIAGIGTLILEFDRLSSITGNDTYVRHARLAEQFLLYPFPQYNEPFPGLIGSFLSIIDGRIINSKGSWGSFSDSYYEYLIKAYVYDRGAYAMYLDRWKLAVDSTIRYLASHPVGHPEWTLLPYFTGRYLSNAMDSLSWFAGGNIILGGMALRNQTLIDFGLTIADTSGAMYEMTKTGLGGEFIVWTNDCSQGFLHDFNLTECNASNSVQITSNDFKLRPEVIETWYYAYRATQDPKYREWAWKAFEAINRVCRTESGFSAISDVDAIDGGTQLDRMESFVLAELLKYVWLIHLDDDAPFHVQDGRKGKHNTWVYNTEAHPLKVKGRPV</sequence>
<dbReference type="Pfam" id="PF01532">
    <property type="entry name" value="Glyco_hydro_47"/>
    <property type="match status" value="1"/>
</dbReference>
<keyword evidence="5 13" id="KW-0378">Hydrolase</keyword>
<keyword evidence="15" id="KW-1185">Reference proteome</keyword>
<name>M2MPA6_BAUPA</name>
<feature type="active site" evidence="11">
    <location>
        <position position="235"/>
    </location>
</feature>
<evidence type="ECO:0000313" key="15">
    <source>
        <dbReference type="Proteomes" id="UP000011761"/>
    </source>
</evidence>
<dbReference type="RefSeq" id="XP_007679517.1">
    <property type="nucleotide sequence ID" value="XM_007681327.1"/>
</dbReference>
<dbReference type="EC" id="3.2.1.-" evidence="13"/>
<gene>
    <name evidence="14" type="ORF">BAUCODRAFT_235769</name>
</gene>
<evidence type="ECO:0000256" key="7">
    <source>
        <dbReference type="ARBA" id="ARBA00023180"/>
    </source>
</evidence>
<evidence type="ECO:0000256" key="1">
    <source>
        <dbReference type="ARBA" id="ARBA00001913"/>
    </source>
</evidence>
<accession>M2MPA6</accession>
<keyword evidence="6" id="KW-1015">Disulfide bond</keyword>
<evidence type="ECO:0000256" key="2">
    <source>
        <dbReference type="ARBA" id="ARBA00004922"/>
    </source>
</evidence>
<dbReference type="GO" id="GO:0016020">
    <property type="term" value="C:membrane"/>
    <property type="evidence" value="ECO:0007669"/>
    <property type="project" value="InterPro"/>
</dbReference>
<dbReference type="GO" id="GO:0036503">
    <property type="term" value="P:ERAD pathway"/>
    <property type="evidence" value="ECO:0007669"/>
    <property type="project" value="UniProtKB-ARBA"/>
</dbReference>
<evidence type="ECO:0000256" key="3">
    <source>
        <dbReference type="ARBA" id="ARBA00007658"/>
    </source>
</evidence>
<keyword evidence="12" id="KW-0479">Metal-binding</keyword>
<dbReference type="InterPro" id="IPR050749">
    <property type="entry name" value="Glycosyl_Hydrolase_47"/>
</dbReference>